<evidence type="ECO:0000259" key="10">
    <source>
        <dbReference type="PROSITE" id="PS51140"/>
    </source>
</evidence>
<dbReference type="PROSITE" id="PS51140">
    <property type="entry name" value="CUE"/>
    <property type="match status" value="1"/>
</dbReference>
<dbReference type="EMBL" id="JBEDNZ010000016">
    <property type="protein sequence ID" value="KAL0822817.1"/>
    <property type="molecule type" value="Genomic_DNA"/>
</dbReference>
<comment type="subcellular location">
    <subcellularLocation>
        <location evidence="1">Endoplasmic reticulum membrane</location>
        <topology evidence="1">Peripheral membrane protein</topology>
    </subcellularLocation>
    <subcellularLocation>
        <location evidence="2">Lipid droplet</location>
    </subcellularLocation>
</comment>
<organism evidence="11 14">
    <name type="scientific">Loxostege sticticalis</name>
    <name type="common">Beet webworm moth</name>
    <dbReference type="NCBI Taxonomy" id="481309"/>
    <lineage>
        <taxon>Eukaryota</taxon>
        <taxon>Metazoa</taxon>
        <taxon>Ecdysozoa</taxon>
        <taxon>Arthropoda</taxon>
        <taxon>Hexapoda</taxon>
        <taxon>Insecta</taxon>
        <taxon>Pterygota</taxon>
        <taxon>Neoptera</taxon>
        <taxon>Endopterygota</taxon>
        <taxon>Lepidoptera</taxon>
        <taxon>Glossata</taxon>
        <taxon>Ditrysia</taxon>
        <taxon>Pyraloidea</taxon>
        <taxon>Crambidae</taxon>
        <taxon>Pyraustinae</taxon>
        <taxon>Loxostege</taxon>
    </lineage>
</organism>
<evidence type="ECO:0000256" key="7">
    <source>
        <dbReference type="ARBA" id="ARBA00035685"/>
    </source>
</evidence>
<dbReference type="AlphaFoldDB" id="A0ABD0ST34"/>
<keyword evidence="3" id="KW-0551">Lipid droplet</keyword>
<dbReference type="EMBL" id="JBEUOH010000016">
    <property type="protein sequence ID" value="KAL0872220.1"/>
    <property type="molecule type" value="Genomic_DNA"/>
</dbReference>
<evidence type="ECO:0000256" key="1">
    <source>
        <dbReference type="ARBA" id="ARBA00004406"/>
    </source>
</evidence>
<dbReference type="CDD" id="cd14420">
    <property type="entry name" value="CUE_AUP1"/>
    <property type="match status" value="1"/>
</dbReference>
<reference evidence="13 14" key="1">
    <citation type="submission" date="2024-06" db="EMBL/GenBank/DDBJ databases">
        <title>A chromosome-level genome assembly of beet webworm, Loxostege sticticalis.</title>
        <authorList>
            <person name="Zhang Y."/>
        </authorList>
    </citation>
    <scope>NUCLEOTIDE SEQUENCE [LARGE SCALE GENOMIC DNA]</scope>
    <source>
        <strain evidence="12">AQ026</strain>
        <strain evidence="11">AQ028</strain>
        <tissue evidence="11">Male pupae</tissue>
        <tissue evidence="12">Whole body</tissue>
    </source>
</reference>
<keyword evidence="4" id="KW-0256">Endoplasmic reticulum</keyword>
<accession>A0ABD0ST34</accession>
<evidence type="ECO:0000313" key="12">
    <source>
        <dbReference type="EMBL" id="KAL0872220.1"/>
    </source>
</evidence>
<feature type="transmembrane region" description="Helical" evidence="9">
    <location>
        <begin position="22"/>
        <end position="49"/>
    </location>
</feature>
<evidence type="ECO:0000256" key="8">
    <source>
        <dbReference type="ARBA" id="ARBA00035713"/>
    </source>
</evidence>
<gene>
    <name evidence="12" type="ORF">ABMA27_004618</name>
    <name evidence="11" type="ORF">ABMA28_004817</name>
</gene>
<evidence type="ECO:0000313" key="14">
    <source>
        <dbReference type="Proteomes" id="UP001549921"/>
    </source>
</evidence>
<evidence type="ECO:0000256" key="9">
    <source>
        <dbReference type="SAM" id="Phobius"/>
    </source>
</evidence>
<keyword evidence="13" id="KW-1185">Reference proteome</keyword>
<dbReference type="PANTHER" id="PTHR15486:SF96">
    <property type="entry name" value="LIPID DROPLET-REGULATING VLDL ASSEMBLY FACTOR AUP1"/>
    <property type="match status" value="1"/>
</dbReference>
<protein>
    <recommendedName>
        <fullName evidence="7">Lipid droplet-regulating VLDL assembly factor AUP1</fullName>
    </recommendedName>
    <alternativeName>
        <fullName evidence="8">Ancient ubiquitous protein 1</fullName>
    </alternativeName>
</protein>
<keyword evidence="9" id="KW-0812">Transmembrane</keyword>
<comment type="similarity">
    <text evidence="6">Belongs to the AUP1 family.</text>
</comment>
<evidence type="ECO:0000256" key="4">
    <source>
        <dbReference type="ARBA" id="ARBA00022824"/>
    </source>
</evidence>
<dbReference type="EMBL" id="JBEDNZ010000016">
    <property type="protein sequence ID" value="KAL0822816.1"/>
    <property type="molecule type" value="Genomic_DNA"/>
</dbReference>
<sequence length="372" mass="41672">MALTVDKLINDDRFCGENVLQFILYLPLGIVLLLVRIVLALVLWIASIILPNNQAVRQLLSTLACWTFGVYVKLKGSRDPRCSVMVANCVSCLDSLAASHVLGTISLKKWKVPPFFASTLGIRNAAQFVRKQHFADCPSKPVLLQPEGGPTNGKGLLRFTDWPFQIGNRVQPVAITVERPFTNVTVHRPSDARDKFPWSDAWWFLWTPATVFRVRLLPALERRDDDDAAFAQRLRHAIADGLGVEMADYKWEELNQGTSAPRRREPPAELTRLARQVKEVLPAVPIRDIMRDLATTRSVDVTITNFLEGATPYTPEDPPASSAPRYVTPAPTGVFPASARDRQLSFQERKTHMIAAARRRYIEKHGLDAALC</sequence>
<name>A0ABD0ST34_LOXSC</name>
<evidence type="ECO:0000313" key="13">
    <source>
        <dbReference type="Proteomes" id="UP001549920"/>
    </source>
</evidence>
<dbReference type="EMBL" id="JBEUOH010000016">
    <property type="protein sequence ID" value="KAL0872221.1"/>
    <property type="molecule type" value="Genomic_DNA"/>
</dbReference>
<dbReference type="Proteomes" id="UP001549921">
    <property type="component" value="Unassembled WGS sequence"/>
</dbReference>
<dbReference type="GO" id="GO:0005789">
    <property type="term" value="C:endoplasmic reticulum membrane"/>
    <property type="evidence" value="ECO:0007669"/>
    <property type="project" value="UniProtKB-SubCell"/>
</dbReference>
<dbReference type="InterPro" id="IPR048056">
    <property type="entry name" value="AUP1_CUE"/>
</dbReference>
<evidence type="ECO:0000256" key="6">
    <source>
        <dbReference type="ARBA" id="ARBA00035634"/>
    </source>
</evidence>
<comment type="caution">
    <text evidence="11">The sequence shown here is derived from an EMBL/GenBank/DDBJ whole genome shotgun (WGS) entry which is preliminary data.</text>
</comment>
<evidence type="ECO:0000256" key="5">
    <source>
        <dbReference type="ARBA" id="ARBA00023136"/>
    </source>
</evidence>
<dbReference type="Gene3D" id="1.10.8.10">
    <property type="entry name" value="DNA helicase RuvA subunit, C-terminal domain"/>
    <property type="match status" value="1"/>
</dbReference>
<feature type="domain" description="CUE" evidence="10">
    <location>
        <begin position="269"/>
        <end position="311"/>
    </location>
</feature>
<dbReference type="Proteomes" id="UP001549920">
    <property type="component" value="Unassembled WGS sequence"/>
</dbReference>
<keyword evidence="5 9" id="KW-0472">Membrane</keyword>
<evidence type="ECO:0000256" key="2">
    <source>
        <dbReference type="ARBA" id="ARBA00004502"/>
    </source>
</evidence>
<evidence type="ECO:0000256" key="3">
    <source>
        <dbReference type="ARBA" id="ARBA00022677"/>
    </source>
</evidence>
<evidence type="ECO:0000313" key="11">
    <source>
        <dbReference type="EMBL" id="KAL0822816.1"/>
    </source>
</evidence>
<dbReference type="InterPro" id="IPR003892">
    <property type="entry name" value="CUE"/>
</dbReference>
<dbReference type="PANTHER" id="PTHR15486">
    <property type="entry name" value="ANCIENT UBIQUITOUS PROTEIN"/>
    <property type="match status" value="1"/>
</dbReference>
<dbReference type="Pfam" id="PF02845">
    <property type="entry name" value="CUE"/>
    <property type="match status" value="1"/>
</dbReference>
<keyword evidence="9" id="KW-1133">Transmembrane helix</keyword>
<dbReference type="GO" id="GO:0005811">
    <property type="term" value="C:lipid droplet"/>
    <property type="evidence" value="ECO:0007669"/>
    <property type="project" value="UniProtKB-SubCell"/>
</dbReference>
<proteinExistence type="inferred from homology"/>